<dbReference type="InterPro" id="IPR039670">
    <property type="entry name" value="NPC2-like"/>
</dbReference>
<keyword evidence="3" id="KW-0964">Secreted</keyword>
<sequence length="150" mass="16116">MLSKSVLFAASLALVISTSYAIFSDCGSLDGSIVSVEISKCATDAKRCILRRNTNATMKITFKSNKESDNLKAVVHGVIMRAAIPFPLPNPDGCKDSGIQCPIQPGSSYSYVTSMPVLSAYPRVTVDIKWELQDSEGKDIICAIIPAKIV</sequence>
<name>A0ABD1EWK1_HYPHA</name>
<proteinExistence type="inferred from homology"/>
<feature type="signal peptide" evidence="6">
    <location>
        <begin position="1"/>
        <end position="21"/>
    </location>
</feature>
<feature type="domain" description="MD-2-related lipid-recognition" evidence="7">
    <location>
        <begin position="23"/>
        <end position="147"/>
    </location>
</feature>
<dbReference type="PANTHER" id="PTHR11306">
    <property type="entry name" value="NIEMANN PICK TYPE C2 PROTEIN NPC2-RELATED"/>
    <property type="match status" value="1"/>
</dbReference>
<dbReference type="InterPro" id="IPR014756">
    <property type="entry name" value="Ig_E-set"/>
</dbReference>
<dbReference type="SMART" id="SM00737">
    <property type="entry name" value="ML"/>
    <property type="match status" value="1"/>
</dbReference>
<organism evidence="8 9">
    <name type="scientific">Hypothenemus hampei</name>
    <name type="common">Coffee berry borer</name>
    <dbReference type="NCBI Taxonomy" id="57062"/>
    <lineage>
        <taxon>Eukaryota</taxon>
        <taxon>Metazoa</taxon>
        <taxon>Ecdysozoa</taxon>
        <taxon>Arthropoda</taxon>
        <taxon>Hexapoda</taxon>
        <taxon>Insecta</taxon>
        <taxon>Pterygota</taxon>
        <taxon>Neoptera</taxon>
        <taxon>Endopterygota</taxon>
        <taxon>Coleoptera</taxon>
        <taxon>Polyphaga</taxon>
        <taxon>Cucujiformia</taxon>
        <taxon>Curculionidae</taxon>
        <taxon>Scolytinae</taxon>
        <taxon>Hypothenemus</taxon>
    </lineage>
</organism>
<evidence type="ECO:0000256" key="2">
    <source>
        <dbReference type="ARBA" id="ARBA00006370"/>
    </source>
</evidence>
<dbReference type="AlphaFoldDB" id="A0ABD1EWK1"/>
<feature type="chain" id="PRO_5044780079" description="MD-2-related lipid-recognition domain-containing protein" evidence="6">
    <location>
        <begin position="22"/>
        <end position="150"/>
    </location>
</feature>
<gene>
    <name evidence="8" type="ORF">ABEB36_004988</name>
</gene>
<evidence type="ECO:0000256" key="4">
    <source>
        <dbReference type="ARBA" id="ARBA00022729"/>
    </source>
</evidence>
<dbReference type="Proteomes" id="UP001566132">
    <property type="component" value="Unassembled WGS sequence"/>
</dbReference>
<comment type="caution">
    <text evidence="8">The sequence shown here is derived from an EMBL/GenBank/DDBJ whole genome shotgun (WGS) entry which is preliminary data.</text>
</comment>
<keyword evidence="4 6" id="KW-0732">Signal</keyword>
<dbReference type="InterPro" id="IPR003172">
    <property type="entry name" value="ML_dom"/>
</dbReference>
<dbReference type="EMBL" id="JBDJPC010000004">
    <property type="protein sequence ID" value="KAL1505416.1"/>
    <property type="molecule type" value="Genomic_DNA"/>
</dbReference>
<dbReference type="PANTHER" id="PTHR11306:SF36">
    <property type="entry name" value="NIEMANN-PICK TYPE C-2C-RELATED"/>
    <property type="match status" value="1"/>
</dbReference>
<accession>A0ABD1EWK1</accession>
<evidence type="ECO:0000256" key="3">
    <source>
        <dbReference type="ARBA" id="ARBA00022525"/>
    </source>
</evidence>
<evidence type="ECO:0000259" key="7">
    <source>
        <dbReference type="SMART" id="SM00737"/>
    </source>
</evidence>
<protein>
    <recommendedName>
        <fullName evidence="7">MD-2-related lipid-recognition domain-containing protein</fullName>
    </recommendedName>
</protein>
<evidence type="ECO:0000256" key="5">
    <source>
        <dbReference type="ARBA" id="ARBA00023157"/>
    </source>
</evidence>
<reference evidence="8 9" key="1">
    <citation type="submission" date="2024-05" db="EMBL/GenBank/DDBJ databases">
        <title>Genetic variation in Jamaican populations of the coffee berry borer (Hypothenemus hampei).</title>
        <authorList>
            <person name="Errbii M."/>
            <person name="Myrie A."/>
        </authorList>
    </citation>
    <scope>NUCLEOTIDE SEQUENCE [LARGE SCALE GENOMIC DNA]</scope>
    <source>
        <strain evidence="8">JA-Hopewell-2020-01-JO</strain>
        <tissue evidence="8">Whole body</tissue>
    </source>
</reference>
<evidence type="ECO:0000256" key="6">
    <source>
        <dbReference type="SAM" id="SignalP"/>
    </source>
</evidence>
<dbReference type="GO" id="GO:0005576">
    <property type="term" value="C:extracellular region"/>
    <property type="evidence" value="ECO:0007669"/>
    <property type="project" value="UniProtKB-SubCell"/>
</dbReference>
<keyword evidence="9" id="KW-1185">Reference proteome</keyword>
<comment type="similarity">
    <text evidence="2">Belongs to the NPC2 family.</text>
</comment>
<evidence type="ECO:0000256" key="1">
    <source>
        <dbReference type="ARBA" id="ARBA00004613"/>
    </source>
</evidence>
<comment type="subcellular location">
    <subcellularLocation>
        <location evidence="1">Secreted</location>
    </subcellularLocation>
</comment>
<dbReference type="FunFam" id="2.60.40.770:FF:000001">
    <property type="entry name" value="NPC intracellular cholesterol transporter 2"/>
    <property type="match status" value="1"/>
</dbReference>
<dbReference type="InterPro" id="IPR033916">
    <property type="entry name" value="ML_Npc2-like"/>
</dbReference>
<keyword evidence="5" id="KW-1015">Disulfide bond</keyword>
<evidence type="ECO:0000313" key="9">
    <source>
        <dbReference type="Proteomes" id="UP001566132"/>
    </source>
</evidence>
<dbReference type="SUPFAM" id="SSF81296">
    <property type="entry name" value="E set domains"/>
    <property type="match status" value="1"/>
</dbReference>
<dbReference type="CDD" id="cd00916">
    <property type="entry name" value="Npc2_like"/>
    <property type="match status" value="1"/>
</dbReference>
<dbReference type="Pfam" id="PF02221">
    <property type="entry name" value="E1_DerP2_DerF2"/>
    <property type="match status" value="1"/>
</dbReference>
<dbReference type="Gene3D" id="2.60.40.770">
    <property type="match status" value="1"/>
</dbReference>
<evidence type="ECO:0000313" key="8">
    <source>
        <dbReference type="EMBL" id="KAL1505416.1"/>
    </source>
</evidence>